<reference evidence="1" key="1">
    <citation type="submission" date="2021-02" db="EMBL/GenBank/DDBJ databases">
        <authorList>
            <consortium name="DOE Joint Genome Institute"/>
            <person name="Ahrendt S."/>
            <person name="Looney B.P."/>
            <person name="Miyauchi S."/>
            <person name="Morin E."/>
            <person name="Drula E."/>
            <person name="Courty P.E."/>
            <person name="Chicoki N."/>
            <person name="Fauchery L."/>
            <person name="Kohler A."/>
            <person name="Kuo A."/>
            <person name="Labutti K."/>
            <person name="Pangilinan J."/>
            <person name="Lipzen A."/>
            <person name="Riley R."/>
            <person name="Andreopoulos W."/>
            <person name="He G."/>
            <person name="Johnson J."/>
            <person name="Barry K.W."/>
            <person name="Grigoriev I.V."/>
            <person name="Nagy L."/>
            <person name="Hibbett D."/>
            <person name="Henrissat B."/>
            <person name="Matheny P.B."/>
            <person name="Labbe J."/>
            <person name="Martin F."/>
        </authorList>
    </citation>
    <scope>NUCLEOTIDE SEQUENCE</scope>
    <source>
        <strain evidence="1">FP105234-sp</strain>
    </source>
</reference>
<protein>
    <submittedName>
        <fullName evidence="1">Galactose oxidase</fullName>
    </submittedName>
</protein>
<evidence type="ECO:0000313" key="2">
    <source>
        <dbReference type="Proteomes" id="UP000814033"/>
    </source>
</evidence>
<gene>
    <name evidence="1" type="ORF">FA95DRAFT_1553619</name>
</gene>
<reference evidence="1" key="2">
    <citation type="journal article" date="2022" name="New Phytol.">
        <title>Evolutionary transition to the ectomycorrhizal habit in the genomes of a hyperdiverse lineage of mushroom-forming fungi.</title>
        <authorList>
            <person name="Looney B."/>
            <person name="Miyauchi S."/>
            <person name="Morin E."/>
            <person name="Drula E."/>
            <person name="Courty P.E."/>
            <person name="Kohler A."/>
            <person name="Kuo A."/>
            <person name="LaButti K."/>
            <person name="Pangilinan J."/>
            <person name="Lipzen A."/>
            <person name="Riley R."/>
            <person name="Andreopoulos W."/>
            <person name="He G."/>
            <person name="Johnson J."/>
            <person name="Nolan M."/>
            <person name="Tritt A."/>
            <person name="Barry K.W."/>
            <person name="Grigoriev I.V."/>
            <person name="Nagy L.G."/>
            <person name="Hibbett D."/>
            <person name="Henrissat B."/>
            <person name="Matheny P.B."/>
            <person name="Labbe J."/>
            <person name="Martin F.M."/>
        </authorList>
    </citation>
    <scope>NUCLEOTIDE SEQUENCE</scope>
    <source>
        <strain evidence="1">FP105234-sp</strain>
    </source>
</reference>
<evidence type="ECO:0000313" key="1">
    <source>
        <dbReference type="EMBL" id="KAI0052296.1"/>
    </source>
</evidence>
<dbReference type="EMBL" id="MU275846">
    <property type="protein sequence ID" value="KAI0052296.1"/>
    <property type="molecule type" value="Genomic_DNA"/>
</dbReference>
<sequence length="339" mass="36576">MRAAAHTFWICALFQHASAYSSPSRWGQGTALLNDALFVYGGKTDPYNEFQYSSAPWTNDLLYLPLGSAFDPTEPPWQYVGGAQNSSSLSQGPTLAWHTLSIFNTSYALVFGGNTGPNSDTTLMDRNDSAILLDVFNRVAPTFVSEVDGWAGEPQRRIRHSASSAQGRIWVVGGERADGSTNGFSDHFVFDPNGPSFTLLPATGAPPDIFGHASVVLFDGRLLVFGGFSQSQGELISFDTIWALDTTSGTLEWVLIEVDTSNLPSGRLSFAVVVLADGRVLIHGGTDPGFDTSYSDGWILDTSRNPMTWTSIPALSQLGPRRDHFAVCVGDQVVFGFGT</sequence>
<name>A0ACB8S840_9AGAM</name>
<organism evidence="1 2">
    <name type="scientific">Auriscalpium vulgare</name>
    <dbReference type="NCBI Taxonomy" id="40419"/>
    <lineage>
        <taxon>Eukaryota</taxon>
        <taxon>Fungi</taxon>
        <taxon>Dikarya</taxon>
        <taxon>Basidiomycota</taxon>
        <taxon>Agaricomycotina</taxon>
        <taxon>Agaricomycetes</taxon>
        <taxon>Russulales</taxon>
        <taxon>Auriscalpiaceae</taxon>
        <taxon>Auriscalpium</taxon>
    </lineage>
</organism>
<keyword evidence="2" id="KW-1185">Reference proteome</keyword>
<comment type="caution">
    <text evidence="1">The sequence shown here is derived from an EMBL/GenBank/DDBJ whole genome shotgun (WGS) entry which is preliminary data.</text>
</comment>
<accession>A0ACB8S840</accession>
<dbReference type="Proteomes" id="UP000814033">
    <property type="component" value="Unassembled WGS sequence"/>
</dbReference>
<proteinExistence type="predicted"/>